<evidence type="ECO:0000313" key="3">
    <source>
        <dbReference type="Proteomes" id="UP000008711"/>
    </source>
</evidence>
<reference evidence="2 3" key="2">
    <citation type="journal article" date="2008" name="Bioinformatics">
        <title>Assembly reconciliation.</title>
        <authorList>
            <person name="Zimin A.V."/>
            <person name="Smith D.R."/>
            <person name="Sutton G."/>
            <person name="Yorke J.A."/>
        </authorList>
    </citation>
    <scope>NUCLEOTIDE SEQUENCE [LARGE SCALE GENOMIC DNA]</scope>
    <source>
        <strain evidence="2 3">TSC#14021-0224.01</strain>
    </source>
</reference>
<dbReference type="OrthoDB" id="7866395at2759"/>
<protein>
    <submittedName>
        <fullName evidence="2">Uncharacterized protein</fullName>
    </submittedName>
</protein>
<feature type="coiled-coil region" evidence="1">
    <location>
        <begin position="87"/>
        <end position="156"/>
    </location>
</feature>
<dbReference type="Proteomes" id="UP000008711">
    <property type="component" value="Unassembled WGS sequence"/>
</dbReference>
<organism evidence="2 3">
    <name type="scientific">Drosophila erecta</name>
    <name type="common">Fruit fly</name>
    <dbReference type="NCBI Taxonomy" id="7220"/>
    <lineage>
        <taxon>Eukaryota</taxon>
        <taxon>Metazoa</taxon>
        <taxon>Ecdysozoa</taxon>
        <taxon>Arthropoda</taxon>
        <taxon>Hexapoda</taxon>
        <taxon>Insecta</taxon>
        <taxon>Pterygota</taxon>
        <taxon>Neoptera</taxon>
        <taxon>Endopterygota</taxon>
        <taxon>Diptera</taxon>
        <taxon>Brachycera</taxon>
        <taxon>Muscomorpha</taxon>
        <taxon>Ephydroidea</taxon>
        <taxon>Drosophilidae</taxon>
        <taxon>Drosophila</taxon>
        <taxon>Sophophora</taxon>
    </lineage>
</organism>
<dbReference type="HOGENOM" id="CLU_903898_0_0_1"/>
<keyword evidence="3" id="KW-1185">Reference proteome</keyword>
<feature type="coiled-coil region" evidence="1">
    <location>
        <begin position="1"/>
        <end position="56"/>
    </location>
</feature>
<dbReference type="EMBL" id="CH954178">
    <property type="protein sequence ID" value="EDV51616.2"/>
    <property type="molecule type" value="Genomic_DNA"/>
</dbReference>
<reference evidence="2 3" key="1">
    <citation type="journal article" date="2007" name="Nature">
        <title>Evolution of genes and genomes on the Drosophila phylogeny.</title>
        <authorList>
            <consortium name="Drosophila 12 Genomes Consortium"/>
            <person name="Clark A.G."/>
            <person name="Eisen M.B."/>
            <person name="Smith D.R."/>
            <person name="Bergman C.M."/>
            <person name="Oliver B."/>
            <person name="Markow T.A."/>
            <person name="Kaufman T.C."/>
            <person name="Kellis M."/>
            <person name="Gelbart W."/>
            <person name="Iyer V.N."/>
            <person name="Pollard D.A."/>
            <person name="Sackton T.B."/>
            <person name="Larracuente A.M."/>
            <person name="Singh N.D."/>
            <person name="Abad J.P."/>
            <person name="Abt D.N."/>
            <person name="Adryan B."/>
            <person name="Aguade M."/>
            <person name="Akashi H."/>
            <person name="Anderson W.W."/>
            <person name="Aquadro C.F."/>
            <person name="Ardell D.H."/>
            <person name="Arguello R."/>
            <person name="Artieri C.G."/>
            <person name="Barbash D.A."/>
            <person name="Barker D."/>
            <person name="Barsanti P."/>
            <person name="Batterham P."/>
            <person name="Batzoglou S."/>
            <person name="Begun D."/>
            <person name="Bhutkar A."/>
            <person name="Blanco E."/>
            <person name="Bosak S.A."/>
            <person name="Bradley R.K."/>
            <person name="Brand A.D."/>
            <person name="Brent M.R."/>
            <person name="Brooks A.N."/>
            <person name="Brown R.H."/>
            <person name="Butlin R.K."/>
            <person name="Caggese C."/>
            <person name="Calvi B.R."/>
            <person name="Bernardo de Carvalho A."/>
            <person name="Caspi A."/>
            <person name="Castrezana S."/>
            <person name="Celniker S.E."/>
            <person name="Chang J.L."/>
            <person name="Chapple C."/>
            <person name="Chatterji S."/>
            <person name="Chinwalla A."/>
            <person name="Civetta A."/>
            <person name="Clifton S.W."/>
            <person name="Comeron J.M."/>
            <person name="Costello J.C."/>
            <person name="Coyne J.A."/>
            <person name="Daub J."/>
            <person name="David R.G."/>
            <person name="Delcher A.L."/>
            <person name="Delehaunty K."/>
            <person name="Do C.B."/>
            <person name="Ebling H."/>
            <person name="Edwards K."/>
            <person name="Eickbush T."/>
            <person name="Evans J.D."/>
            <person name="Filipski A."/>
            <person name="Findeiss S."/>
            <person name="Freyhult E."/>
            <person name="Fulton L."/>
            <person name="Fulton R."/>
            <person name="Garcia A.C."/>
            <person name="Gardiner A."/>
            <person name="Garfield D.A."/>
            <person name="Garvin B.E."/>
            <person name="Gibson G."/>
            <person name="Gilbert D."/>
            <person name="Gnerre S."/>
            <person name="Godfrey J."/>
            <person name="Good R."/>
            <person name="Gotea V."/>
            <person name="Gravely B."/>
            <person name="Greenberg A.J."/>
            <person name="Griffiths-Jones S."/>
            <person name="Gross S."/>
            <person name="Guigo R."/>
            <person name="Gustafson E.A."/>
            <person name="Haerty W."/>
            <person name="Hahn M.W."/>
            <person name="Halligan D.L."/>
            <person name="Halpern A.L."/>
            <person name="Halter G.M."/>
            <person name="Han M.V."/>
            <person name="Heger A."/>
            <person name="Hillier L."/>
            <person name="Hinrichs A.S."/>
            <person name="Holmes I."/>
            <person name="Hoskins R.A."/>
            <person name="Hubisz M.J."/>
            <person name="Hultmark D."/>
            <person name="Huntley M.A."/>
            <person name="Jaffe D.B."/>
            <person name="Jagadeeshan S."/>
            <person name="Jeck W.R."/>
            <person name="Johnson J."/>
            <person name="Jones C.D."/>
            <person name="Jordan W.C."/>
            <person name="Karpen G.H."/>
            <person name="Kataoka E."/>
            <person name="Keightley P.D."/>
            <person name="Kheradpour P."/>
            <person name="Kirkness E.F."/>
            <person name="Koerich L.B."/>
            <person name="Kristiansen K."/>
            <person name="Kudrna D."/>
            <person name="Kulathinal R.J."/>
            <person name="Kumar S."/>
            <person name="Kwok R."/>
            <person name="Lander E."/>
            <person name="Langley C.H."/>
            <person name="Lapoint R."/>
            <person name="Lazzaro B.P."/>
            <person name="Lee S.J."/>
            <person name="Levesque L."/>
            <person name="Li R."/>
            <person name="Lin C.F."/>
            <person name="Lin M.F."/>
            <person name="Lindblad-Toh K."/>
            <person name="Llopart A."/>
            <person name="Long M."/>
            <person name="Low L."/>
            <person name="Lozovsky E."/>
            <person name="Lu J."/>
            <person name="Luo M."/>
            <person name="Machado C.A."/>
            <person name="Makalowski W."/>
            <person name="Marzo M."/>
            <person name="Matsuda M."/>
            <person name="Matzkin L."/>
            <person name="McAllister B."/>
            <person name="McBride C.S."/>
            <person name="McKernan B."/>
            <person name="McKernan K."/>
            <person name="Mendez-Lago M."/>
            <person name="Minx P."/>
            <person name="Mollenhauer M.U."/>
            <person name="Montooth K."/>
            <person name="Mount S.M."/>
            <person name="Mu X."/>
            <person name="Myers E."/>
            <person name="Negre B."/>
            <person name="Newfeld S."/>
            <person name="Nielsen R."/>
            <person name="Noor M.A."/>
            <person name="O'Grady P."/>
            <person name="Pachter L."/>
            <person name="Papaceit M."/>
            <person name="Parisi M.J."/>
            <person name="Parisi M."/>
            <person name="Parts L."/>
            <person name="Pedersen J.S."/>
            <person name="Pesole G."/>
            <person name="Phillippy A.M."/>
            <person name="Ponting C.P."/>
            <person name="Pop M."/>
            <person name="Porcelli D."/>
            <person name="Powell J.R."/>
            <person name="Prohaska S."/>
            <person name="Pruitt K."/>
            <person name="Puig M."/>
            <person name="Quesneville H."/>
            <person name="Ram K.R."/>
            <person name="Rand D."/>
            <person name="Rasmussen M.D."/>
            <person name="Reed L.K."/>
            <person name="Reenan R."/>
            <person name="Reily A."/>
            <person name="Remington K.A."/>
            <person name="Rieger T.T."/>
            <person name="Ritchie M.G."/>
            <person name="Robin C."/>
            <person name="Rogers Y.H."/>
            <person name="Rohde C."/>
            <person name="Rozas J."/>
            <person name="Rubenfield M.J."/>
            <person name="Ruiz A."/>
            <person name="Russo S."/>
            <person name="Salzberg S.L."/>
            <person name="Sanchez-Gracia A."/>
            <person name="Saranga D.J."/>
            <person name="Sato H."/>
            <person name="Schaeffer S.W."/>
            <person name="Schatz M.C."/>
            <person name="Schlenke T."/>
            <person name="Schwartz R."/>
            <person name="Segarra C."/>
            <person name="Singh R.S."/>
            <person name="Sirot L."/>
            <person name="Sirota M."/>
            <person name="Sisneros N.B."/>
            <person name="Smith C.D."/>
            <person name="Smith T.F."/>
            <person name="Spieth J."/>
            <person name="Stage D.E."/>
            <person name="Stark A."/>
            <person name="Stephan W."/>
            <person name="Strausberg R.L."/>
            <person name="Strempel S."/>
            <person name="Sturgill D."/>
            <person name="Sutton G."/>
            <person name="Sutton G.G."/>
            <person name="Tao W."/>
            <person name="Teichmann S."/>
            <person name="Tobari Y.N."/>
            <person name="Tomimura Y."/>
            <person name="Tsolas J.M."/>
            <person name="Valente V.L."/>
            <person name="Venter E."/>
            <person name="Venter J.C."/>
            <person name="Vicario S."/>
            <person name="Vieira F.G."/>
            <person name="Vilella A.J."/>
            <person name="Villasante A."/>
            <person name="Walenz B."/>
            <person name="Wang J."/>
            <person name="Wasserman M."/>
            <person name="Watts T."/>
            <person name="Wilson D."/>
            <person name="Wilson R.K."/>
            <person name="Wing R.A."/>
            <person name="Wolfner M.F."/>
            <person name="Wong A."/>
            <person name="Wong G.K."/>
            <person name="Wu C.I."/>
            <person name="Wu G."/>
            <person name="Yamamoto D."/>
            <person name="Yang H.P."/>
            <person name="Yang S.P."/>
            <person name="Yorke J.A."/>
            <person name="Yoshida K."/>
            <person name="Zdobnov E."/>
            <person name="Zhang P."/>
            <person name="Zhang Y."/>
            <person name="Zimin A.V."/>
            <person name="Baldwin J."/>
            <person name="Abdouelleil A."/>
            <person name="Abdulkadir J."/>
            <person name="Abebe A."/>
            <person name="Abera B."/>
            <person name="Abreu J."/>
            <person name="Acer S.C."/>
            <person name="Aftuck L."/>
            <person name="Alexander A."/>
            <person name="An P."/>
            <person name="Anderson E."/>
            <person name="Anderson S."/>
            <person name="Arachi H."/>
            <person name="Azer M."/>
            <person name="Bachantsang P."/>
            <person name="Barry A."/>
            <person name="Bayul T."/>
            <person name="Berlin A."/>
            <person name="Bessette D."/>
            <person name="Bloom T."/>
            <person name="Blye J."/>
            <person name="Boguslavskiy L."/>
            <person name="Bonnet C."/>
            <person name="Boukhgalter B."/>
            <person name="Bourzgui I."/>
            <person name="Brown A."/>
            <person name="Cahill P."/>
            <person name="Channer S."/>
            <person name="Cheshatsang Y."/>
            <person name="Chuda L."/>
            <person name="Citroen M."/>
            <person name="Collymore A."/>
            <person name="Cooke P."/>
            <person name="Costello M."/>
            <person name="D'Aco K."/>
            <person name="Daza R."/>
            <person name="De Haan G."/>
            <person name="DeGray S."/>
            <person name="DeMaso C."/>
            <person name="Dhargay N."/>
            <person name="Dooley K."/>
            <person name="Dooley E."/>
            <person name="Doricent M."/>
            <person name="Dorje P."/>
            <person name="Dorjee K."/>
            <person name="Dupes A."/>
            <person name="Elong R."/>
            <person name="Falk J."/>
            <person name="Farina A."/>
            <person name="Faro S."/>
            <person name="Ferguson D."/>
            <person name="Fisher S."/>
            <person name="Foley C.D."/>
            <person name="Franke A."/>
            <person name="Friedrich D."/>
            <person name="Gadbois L."/>
            <person name="Gearin G."/>
            <person name="Gearin C.R."/>
            <person name="Giannoukos G."/>
            <person name="Goode T."/>
            <person name="Graham J."/>
            <person name="Grandbois E."/>
            <person name="Grewal S."/>
            <person name="Gyaltsen K."/>
            <person name="Hafez N."/>
            <person name="Hagos B."/>
            <person name="Hall J."/>
            <person name="Henson C."/>
            <person name="Hollinger A."/>
            <person name="Honan T."/>
            <person name="Huard M.D."/>
            <person name="Hughes L."/>
            <person name="Hurhula B."/>
            <person name="Husby M.E."/>
            <person name="Kamat A."/>
            <person name="Kanga B."/>
            <person name="Kashin S."/>
            <person name="Khazanovich D."/>
            <person name="Kisner P."/>
            <person name="Lance K."/>
            <person name="Lara M."/>
            <person name="Lee W."/>
            <person name="Lennon N."/>
            <person name="Letendre F."/>
            <person name="LeVine R."/>
            <person name="Lipovsky A."/>
            <person name="Liu X."/>
            <person name="Liu J."/>
            <person name="Liu S."/>
            <person name="Lokyitsang T."/>
            <person name="Lokyitsang Y."/>
            <person name="Lubonja R."/>
            <person name="Lui A."/>
            <person name="MacDonald P."/>
            <person name="Magnisalis V."/>
            <person name="Maru K."/>
            <person name="Matthews C."/>
            <person name="McCusker W."/>
            <person name="McDonough S."/>
            <person name="Mehta T."/>
            <person name="Meldrim J."/>
            <person name="Meneus L."/>
            <person name="Mihai O."/>
            <person name="Mihalev A."/>
            <person name="Mihova T."/>
            <person name="Mittelman R."/>
            <person name="Mlenga V."/>
            <person name="Montmayeur A."/>
            <person name="Mulrain L."/>
            <person name="Navidi A."/>
            <person name="Naylor J."/>
            <person name="Negash T."/>
            <person name="Nguyen T."/>
            <person name="Nguyen N."/>
            <person name="Nicol R."/>
            <person name="Norbu C."/>
            <person name="Norbu N."/>
            <person name="Novod N."/>
            <person name="O'Neill B."/>
            <person name="Osman S."/>
            <person name="Markiewicz E."/>
            <person name="Oyono O.L."/>
            <person name="Patti C."/>
            <person name="Phunkhang P."/>
            <person name="Pierre F."/>
            <person name="Priest M."/>
            <person name="Raghuraman S."/>
            <person name="Rege F."/>
            <person name="Reyes R."/>
            <person name="Rise C."/>
            <person name="Rogov P."/>
            <person name="Ross K."/>
            <person name="Ryan E."/>
            <person name="Settipalli S."/>
            <person name="Shea T."/>
            <person name="Sherpa N."/>
            <person name="Shi L."/>
            <person name="Shih D."/>
            <person name="Sparrow T."/>
            <person name="Spaulding J."/>
            <person name="Stalker J."/>
            <person name="Stange-Thomann N."/>
            <person name="Stavropoulos S."/>
            <person name="Stone C."/>
            <person name="Strader C."/>
            <person name="Tesfaye S."/>
            <person name="Thomson T."/>
            <person name="Thoulutsang Y."/>
            <person name="Thoulutsang D."/>
            <person name="Topham K."/>
            <person name="Topping I."/>
            <person name="Tsamla T."/>
            <person name="Vassiliev H."/>
            <person name="Vo A."/>
            <person name="Wangchuk T."/>
            <person name="Wangdi T."/>
            <person name="Weiand M."/>
            <person name="Wilkinson J."/>
            <person name="Wilson A."/>
            <person name="Yadav S."/>
            <person name="Young G."/>
            <person name="Yu Q."/>
            <person name="Zembek L."/>
            <person name="Zhong D."/>
            <person name="Zimmer A."/>
            <person name="Zwirko Z."/>
            <person name="Jaffe D.B."/>
            <person name="Alvarez P."/>
            <person name="Brockman W."/>
            <person name="Butler J."/>
            <person name="Chin C."/>
            <person name="Gnerre S."/>
            <person name="Grabherr M."/>
            <person name="Kleber M."/>
            <person name="Mauceli E."/>
            <person name="MacCallum I."/>
        </authorList>
    </citation>
    <scope>NUCLEOTIDE SEQUENCE [LARGE SCALE GENOMIC DNA]</scope>
    <source>
        <strain evidence="2 3">TSC#14021-0224.01</strain>
    </source>
</reference>
<evidence type="ECO:0000256" key="1">
    <source>
        <dbReference type="SAM" id="Coils"/>
    </source>
</evidence>
<keyword evidence="1" id="KW-0175">Coiled coil</keyword>
<accession>B3NCW0</accession>
<gene>
    <name evidence="2" type="primary">Dere\GG13799</name>
    <name evidence="2" type="synonym">dere_GLEANR_14031</name>
    <name evidence="2" type="synonym">GG13799</name>
    <name evidence="2" type="ORF">Dere_GG13799</name>
</gene>
<proteinExistence type="predicted"/>
<sequence>MLELEEKLRESELKLAIATGKLAIFDDKIEDKNDIIEALKMSNSLYKSICKNLEEELSTLSQGKIKPSQELETNTNNSAVAKLRGTISILKESVKEKKLVIASLEAQIKGNARDEKYNLQIIKTLNSQIGEKEEELKNEKDVIASLEAQIKEKDSKNVENEHMMNALGVQIVRITSEQKEHKAHIASLKNQIGQKNESLKKNKDLISSLKAQIEKKDKINCENIKLITNLKVQIKNKDDQTALLTLDLNLETCKSREKDELLKNQAATILKLKTYQEKLEENQKRIPSEKFNKEFKEWSPALYKELCMENTFLNSLEINFSNLHYNMLGLPVNEKKMLWIIFINQIEENEHLESVKLIYEPERHWPEYLERFDDLIKSLKVKTKLRELLVNVHGYRLESVPQFTHLGTATERYKK</sequence>
<name>B3NCW0_DROER</name>
<evidence type="ECO:0000313" key="2">
    <source>
        <dbReference type="EMBL" id="EDV51616.2"/>
    </source>
</evidence>
<dbReference type="AlphaFoldDB" id="B3NCW0"/>